<organism evidence="1 2">
    <name type="scientific">Chromatium okenii</name>
    <dbReference type="NCBI Taxonomy" id="61644"/>
    <lineage>
        <taxon>Bacteria</taxon>
        <taxon>Pseudomonadati</taxon>
        <taxon>Pseudomonadota</taxon>
        <taxon>Gammaproteobacteria</taxon>
        <taxon>Chromatiales</taxon>
        <taxon>Chromatiaceae</taxon>
        <taxon>Chromatium</taxon>
    </lineage>
</organism>
<evidence type="ECO:0008006" key="3">
    <source>
        <dbReference type="Google" id="ProtNLM"/>
    </source>
</evidence>
<protein>
    <recommendedName>
        <fullName evidence="3">Methyl-accepting transducer domain-containing protein</fullName>
    </recommendedName>
</protein>
<proteinExistence type="predicted"/>
<gene>
    <name evidence="1" type="ORF">CXB77_16475</name>
</gene>
<evidence type="ECO:0000313" key="1">
    <source>
        <dbReference type="EMBL" id="PQJ95668.1"/>
    </source>
</evidence>
<evidence type="ECO:0000313" key="2">
    <source>
        <dbReference type="Proteomes" id="UP000239936"/>
    </source>
</evidence>
<dbReference type="AlphaFoldDB" id="A0A2S7XQD2"/>
<dbReference type="RefSeq" id="WP_105074682.1">
    <property type="nucleotide sequence ID" value="NZ_PPGH01000037.1"/>
</dbReference>
<comment type="caution">
    <text evidence="1">The sequence shown here is derived from an EMBL/GenBank/DDBJ whole genome shotgun (WGS) entry which is preliminary data.</text>
</comment>
<dbReference type="SUPFAM" id="SSF58104">
    <property type="entry name" value="Methyl-accepting chemotaxis protein (MCP) signaling domain"/>
    <property type="match status" value="1"/>
</dbReference>
<keyword evidence="2" id="KW-1185">Reference proteome</keyword>
<reference evidence="1 2" key="1">
    <citation type="submission" date="2018-01" db="EMBL/GenBank/DDBJ databases">
        <title>The complete genome sequence of Chromatium okenii LaCa, a purple sulfur bacterium with a turbulent life.</title>
        <authorList>
            <person name="Luedin S.M."/>
            <person name="Liechti N."/>
            <person name="Storelli N."/>
            <person name="Danza F."/>
            <person name="Wittwer M."/>
            <person name="Pothier J.F."/>
            <person name="Tonolla M.A."/>
        </authorList>
    </citation>
    <scope>NUCLEOTIDE SEQUENCE [LARGE SCALE GENOMIC DNA]</scope>
    <source>
        <strain evidence="1 2">LaCa</strain>
    </source>
</reference>
<dbReference type="EMBL" id="PPGH01000037">
    <property type="protein sequence ID" value="PQJ95668.1"/>
    <property type="molecule type" value="Genomic_DNA"/>
</dbReference>
<accession>A0A2S7XQD2</accession>
<dbReference type="Proteomes" id="UP000239936">
    <property type="component" value="Unassembled WGS sequence"/>
</dbReference>
<sequence>MKTVGMTSEQVNRGVALSREAASAIETIRSHAEDILGRVSEVNQQTNQQSGINQALANNVDNMGKLAQRNDEDILLAQERVEGLACWPVNYAI</sequence>
<dbReference type="Gene3D" id="1.10.287.950">
    <property type="entry name" value="Methyl-accepting chemotaxis protein"/>
    <property type="match status" value="1"/>
</dbReference>
<name>A0A2S7XQD2_9GAMM</name>